<dbReference type="Gene3D" id="2.120.10.80">
    <property type="entry name" value="Kelch-type beta propeller"/>
    <property type="match status" value="1"/>
</dbReference>
<dbReference type="OrthoDB" id="10333738at2759"/>
<sequence>MSFNNVVADPKNIVLIDHTLKYKKPMITLSFEPCMVTSLNVSNNRNVLNVKLKNRKISFKDKVYIYEIMDELKIKIGDIDKEVAREQKIAEHPTELFVTKNTKTYKYAGKDAPEDEDTSEKNDMADEDHFDTYGVFNVANNVSRDIFVQNSGLPVKLLNNIVLWGIKLSKNEIDDYYRSISVKCSKVIKKYLDYHKMNYSVAYEDEILTNIRKLLKNGEIGEIERILRNILENNSQMINNGPYEVKIDTNNAADEVMSGQCFYIEDESCQKIISYDSSFKDLGIKASKHQEHVSNDVNLAAITNYYPMVGKIFFFTLRNILYIVRESKIIKKLEINELKWINNHKIAFYDNKILLIGGSRSMSGVDEYNTIIEIRLNDWQPELLEDTDDDKNDIYNFADIAECTEDYEISVNSDFYPRTKFNSHLYGDILIVIGGKYGKSRLNFIEYYHLKYKKVVNQVPFPLKSNDLRINSVLKQKTILIVFSFDTRNLLYAFEIETFKWEYIANLGIDLRASLVLGTEESECGVGIVRKTRMNGEKELYKKCQVISLGIANMEKSPKPNYPSVYSQTNIDEDVYTFFILKASKRYTVTVKRRNKLDLLDELVIKLRSYFFLQKYDLEYAQRKIFPLVRRNEKFYRTLMIKCYSEEKVSFNDIFEEISNFFVEDMRMPRENVEDLFK</sequence>
<evidence type="ECO:0000313" key="1">
    <source>
        <dbReference type="EMBL" id="ELA47252.1"/>
    </source>
</evidence>
<reference evidence="2" key="1">
    <citation type="submission" date="2011-03" db="EMBL/GenBank/DDBJ databases">
        <title>The genome sequence of Vavraia culicis strain floridensis.</title>
        <authorList>
            <consortium name="The Broad Institute Genome Sequencing Platform"/>
            <person name="Cuomo C."/>
            <person name="Becnel J."/>
            <person name="Sanscrainte N."/>
            <person name="Young S.K."/>
            <person name="Zeng Q."/>
            <person name="Gargeya S."/>
            <person name="Fitzgerald M."/>
            <person name="Haas B."/>
            <person name="Abouelleil A."/>
            <person name="Alvarado L."/>
            <person name="Arachchi H.M."/>
            <person name="Berlin A."/>
            <person name="Chapman S.B."/>
            <person name="Gearin G."/>
            <person name="Goldberg J."/>
            <person name="Griggs A."/>
            <person name="Gujja S."/>
            <person name="Hansen M."/>
            <person name="Heiman D."/>
            <person name="Howarth C."/>
            <person name="Larimer J."/>
            <person name="Lui A."/>
            <person name="MacDonald P.J.P."/>
            <person name="McCowen C."/>
            <person name="Montmayeur A."/>
            <person name="Murphy C."/>
            <person name="Neiman D."/>
            <person name="Pearson M."/>
            <person name="Priest M."/>
            <person name="Roberts A."/>
            <person name="Saif S."/>
            <person name="Shea T."/>
            <person name="Sisk P."/>
            <person name="Stolte C."/>
            <person name="Sykes S."/>
            <person name="Wortman J."/>
            <person name="Nusbaum C."/>
            <person name="Birren B."/>
        </authorList>
    </citation>
    <scope>NUCLEOTIDE SEQUENCE [LARGE SCALE GENOMIC DNA]</scope>
    <source>
        <strain evidence="2">floridensis</strain>
    </source>
</reference>
<dbReference type="Proteomes" id="UP000011081">
    <property type="component" value="Unassembled WGS sequence"/>
</dbReference>
<protein>
    <submittedName>
        <fullName evidence="1">Uncharacterized protein</fullName>
    </submittedName>
</protein>
<dbReference type="EMBL" id="GL877421">
    <property type="protein sequence ID" value="ELA47252.1"/>
    <property type="molecule type" value="Genomic_DNA"/>
</dbReference>
<gene>
    <name evidence="1" type="ORF">VCUG_01248</name>
</gene>
<dbReference type="HOGENOM" id="CLU_399116_0_0_1"/>
<dbReference type="OMA" id="KWEYIAN"/>
<accession>L2GV61</accession>
<dbReference type="VEuPathDB" id="MicrosporidiaDB:VCUG_01248"/>
<organism evidence="1 2">
    <name type="scientific">Vavraia culicis (isolate floridensis)</name>
    <name type="common">Microsporidian parasite</name>
    <dbReference type="NCBI Taxonomy" id="948595"/>
    <lineage>
        <taxon>Eukaryota</taxon>
        <taxon>Fungi</taxon>
        <taxon>Fungi incertae sedis</taxon>
        <taxon>Microsporidia</taxon>
        <taxon>Pleistophoridae</taxon>
        <taxon>Vavraia</taxon>
    </lineage>
</organism>
<name>L2GV61_VAVCU</name>
<dbReference type="InterPro" id="IPR015915">
    <property type="entry name" value="Kelch-typ_b-propeller"/>
</dbReference>
<dbReference type="SUPFAM" id="SSF117281">
    <property type="entry name" value="Kelch motif"/>
    <property type="match status" value="1"/>
</dbReference>
<keyword evidence="2" id="KW-1185">Reference proteome</keyword>
<dbReference type="GeneID" id="19879128"/>
<dbReference type="AlphaFoldDB" id="L2GV61"/>
<proteinExistence type="predicted"/>
<dbReference type="RefSeq" id="XP_008074267.1">
    <property type="nucleotide sequence ID" value="XM_008076076.1"/>
</dbReference>
<dbReference type="InParanoid" id="L2GV61"/>
<evidence type="ECO:0000313" key="2">
    <source>
        <dbReference type="Proteomes" id="UP000011081"/>
    </source>
</evidence>